<dbReference type="EMBL" id="KB295903">
    <property type="protein sequence ID" value="ELU12485.1"/>
    <property type="molecule type" value="Genomic_DNA"/>
</dbReference>
<evidence type="ECO:0000313" key="1">
    <source>
        <dbReference type="EMBL" id="ELU12485.1"/>
    </source>
</evidence>
<proteinExistence type="predicted"/>
<dbReference type="AlphaFoldDB" id="R7V9R2"/>
<reference evidence="1 3" key="2">
    <citation type="journal article" date="2013" name="Nature">
        <title>Insights into bilaterian evolution from three spiralian genomes.</title>
        <authorList>
            <person name="Simakov O."/>
            <person name="Marletaz F."/>
            <person name="Cho S.J."/>
            <person name="Edsinger-Gonzales E."/>
            <person name="Havlak P."/>
            <person name="Hellsten U."/>
            <person name="Kuo D.H."/>
            <person name="Larsson T."/>
            <person name="Lv J."/>
            <person name="Arendt D."/>
            <person name="Savage R."/>
            <person name="Osoegawa K."/>
            <person name="de Jong P."/>
            <person name="Grimwood J."/>
            <person name="Chapman J.A."/>
            <person name="Shapiro H."/>
            <person name="Aerts A."/>
            <person name="Otillar R.P."/>
            <person name="Terry A.Y."/>
            <person name="Boore J.L."/>
            <person name="Grigoriev I.V."/>
            <person name="Lindberg D.R."/>
            <person name="Seaver E.C."/>
            <person name="Weisblat D.A."/>
            <person name="Putnam N.H."/>
            <person name="Rokhsar D.S."/>
        </authorList>
    </citation>
    <scope>NUCLEOTIDE SEQUENCE</scope>
    <source>
        <strain evidence="1 3">I ESC-2004</strain>
    </source>
</reference>
<dbReference type="HOGENOM" id="CLU_2981094_0_0_1"/>
<evidence type="ECO:0000313" key="3">
    <source>
        <dbReference type="Proteomes" id="UP000014760"/>
    </source>
</evidence>
<accession>R7V9R2</accession>
<reference evidence="3" key="1">
    <citation type="submission" date="2012-12" db="EMBL/GenBank/DDBJ databases">
        <authorList>
            <person name="Hellsten U."/>
            <person name="Grimwood J."/>
            <person name="Chapman J.A."/>
            <person name="Shapiro H."/>
            <person name="Aerts A."/>
            <person name="Otillar R.P."/>
            <person name="Terry A.Y."/>
            <person name="Boore J.L."/>
            <person name="Simakov O."/>
            <person name="Marletaz F."/>
            <person name="Cho S.-J."/>
            <person name="Edsinger-Gonzales E."/>
            <person name="Havlak P."/>
            <person name="Kuo D.-H."/>
            <person name="Larsson T."/>
            <person name="Lv J."/>
            <person name="Arendt D."/>
            <person name="Savage R."/>
            <person name="Osoegawa K."/>
            <person name="de Jong P."/>
            <person name="Lindberg D.R."/>
            <person name="Seaver E.C."/>
            <person name="Weisblat D.A."/>
            <person name="Putnam N.H."/>
            <person name="Grigoriev I.V."/>
            <person name="Rokhsar D.S."/>
        </authorList>
    </citation>
    <scope>NUCLEOTIDE SEQUENCE</scope>
    <source>
        <strain evidence="3">I ESC-2004</strain>
    </source>
</reference>
<dbReference type="EnsemblMetazoa" id="CapteT140877">
    <property type="protein sequence ID" value="CapteP140877"/>
    <property type="gene ID" value="CapteG140877"/>
</dbReference>
<evidence type="ECO:0000313" key="2">
    <source>
        <dbReference type="EnsemblMetazoa" id="CapteP140877"/>
    </source>
</evidence>
<name>R7V9R2_CAPTE</name>
<organism evidence="1">
    <name type="scientific">Capitella teleta</name>
    <name type="common">Polychaete worm</name>
    <dbReference type="NCBI Taxonomy" id="283909"/>
    <lineage>
        <taxon>Eukaryota</taxon>
        <taxon>Metazoa</taxon>
        <taxon>Spiralia</taxon>
        <taxon>Lophotrochozoa</taxon>
        <taxon>Annelida</taxon>
        <taxon>Polychaeta</taxon>
        <taxon>Sedentaria</taxon>
        <taxon>Scolecida</taxon>
        <taxon>Capitellidae</taxon>
        <taxon>Capitella</taxon>
    </lineage>
</organism>
<sequence length="58" mass="6751">MEKKKNNKKTTTKNNNKKRVIGLFLDLRKAFDTVNRAILLKKMEKVILPSCVGYNLKD</sequence>
<dbReference type="Proteomes" id="UP000014760">
    <property type="component" value="Unassembled WGS sequence"/>
</dbReference>
<evidence type="ECO:0008006" key="4">
    <source>
        <dbReference type="Google" id="ProtNLM"/>
    </source>
</evidence>
<keyword evidence="3" id="KW-1185">Reference proteome</keyword>
<reference evidence="2" key="3">
    <citation type="submission" date="2015-06" db="UniProtKB">
        <authorList>
            <consortium name="EnsemblMetazoa"/>
        </authorList>
    </citation>
    <scope>IDENTIFICATION</scope>
</reference>
<protein>
    <recommendedName>
        <fullName evidence="4">Reverse transcriptase domain-containing protein</fullName>
    </recommendedName>
</protein>
<dbReference type="EMBL" id="AMQN01005380">
    <property type="status" value="NOT_ANNOTATED_CDS"/>
    <property type="molecule type" value="Genomic_DNA"/>
</dbReference>
<gene>
    <name evidence="1" type="ORF">CAPTEDRAFT_140877</name>
</gene>